<evidence type="ECO:0000256" key="2">
    <source>
        <dbReference type="ARBA" id="ARBA00005616"/>
    </source>
</evidence>
<proteinExistence type="inferred from homology"/>
<keyword evidence="3 6" id="KW-0853">WD repeat</keyword>
<dbReference type="InterPro" id="IPR001680">
    <property type="entry name" value="WD40_rpt"/>
</dbReference>
<evidence type="ECO:0000313" key="7">
    <source>
        <dbReference type="EMBL" id="KAJ3175857.1"/>
    </source>
</evidence>
<dbReference type="AlphaFoldDB" id="A0AAD5XPH4"/>
<comment type="similarity">
    <text evidence="2">Belongs to the WD repeat SWD2 family.</text>
</comment>
<evidence type="ECO:0000313" key="8">
    <source>
        <dbReference type="Proteomes" id="UP001212152"/>
    </source>
</evidence>
<dbReference type="PROSITE" id="PS50082">
    <property type="entry name" value="WD_REPEATS_2"/>
    <property type="match status" value="3"/>
</dbReference>
<organism evidence="7 8">
    <name type="scientific">Geranomyces variabilis</name>
    <dbReference type="NCBI Taxonomy" id="109894"/>
    <lineage>
        <taxon>Eukaryota</taxon>
        <taxon>Fungi</taxon>
        <taxon>Fungi incertae sedis</taxon>
        <taxon>Chytridiomycota</taxon>
        <taxon>Chytridiomycota incertae sedis</taxon>
        <taxon>Chytridiomycetes</taxon>
        <taxon>Spizellomycetales</taxon>
        <taxon>Powellomycetaceae</taxon>
        <taxon>Geranomyces</taxon>
    </lineage>
</organism>
<dbReference type="SMART" id="SM00320">
    <property type="entry name" value="WD40"/>
    <property type="match status" value="3"/>
</dbReference>
<evidence type="ECO:0000256" key="4">
    <source>
        <dbReference type="ARBA" id="ARBA00022737"/>
    </source>
</evidence>
<protein>
    <submittedName>
        <fullName evidence="7">WD repeat-containing protein 82</fullName>
    </submittedName>
</protein>
<accession>A0AAD5XPH4</accession>
<dbReference type="SUPFAM" id="SSF50978">
    <property type="entry name" value="WD40 repeat-like"/>
    <property type="match status" value="1"/>
</dbReference>
<dbReference type="InterPro" id="IPR036322">
    <property type="entry name" value="WD40_repeat_dom_sf"/>
</dbReference>
<dbReference type="PANTHER" id="PTHR19861:SF0">
    <property type="entry name" value="WD REPEAT-CONTAINING PROTEIN 82"/>
    <property type="match status" value="1"/>
</dbReference>
<feature type="repeat" description="WD" evidence="6">
    <location>
        <begin position="37"/>
        <end position="78"/>
    </location>
</feature>
<dbReference type="GO" id="GO:0003682">
    <property type="term" value="F:chromatin binding"/>
    <property type="evidence" value="ECO:0007669"/>
    <property type="project" value="TreeGrafter"/>
</dbReference>
<evidence type="ECO:0000256" key="1">
    <source>
        <dbReference type="ARBA" id="ARBA00004123"/>
    </source>
</evidence>
<dbReference type="Proteomes" id="UP001212152">
    <property type="component" value="Unassembled WGS sequence"/>
</dbReference>
<reference evidence="7" key="1">
    <citation type="submission" date="2020-05" db="EMBL/GenBank/DDBJ databases">
        <title>Phylogenomic resolution of chytrid fungi.</title>
        <authorList>
            <person name="Stajich J.E."/>
            <person name="Amses K."/>
            <person name="Simmons R."/>
            <person name="Seto K."/>
            <person name="Myers J."/>
            <person name="Bonds A."/>
            <person name="Quandt C.A."/>
            <person name="Barry K."/>
            <person name="Liu P."/>
            <person name="Grigoriev I."/>
            <person name="Longcore J.E."/>
            <person name="James T.Y."/>
        </authorList>
    </citation>
    <scope>NUCLEOTIDE SEQUENCE</scope>
    <source>
        <strain evidence="7">JEL0379</strain>
    </source>
</reference>
<evidence type="ECO:0000256" key="6">
    <source>
        <dbReference type="PROSITE-ProRule" id="PRU00221"/>
    </source>
</evidence>
<evidence type="ECO:0000256" key="5">
    <source>
        <dbReference type="ARBA" id="ARBA00023242"/>
    </source>
</evidence>
<dbReference type="InterPro" id="IPR015943">
    <property type="entry name" value="WD40/YVTN_repeat-like_dom_sf"/>
</dbReference>
<dbReference type="PANTHER" id="PTHR19861">
    <property type="entry name" value="WD40 REPEAT PROTEIN SWD2"/>
    <property type="match status" value="1"/>
</dbReference>
<feature type="repeat" description="WD" evidence="6">
    <location>
        <begin position="123"/>
        <end position="158"/>
    </location>
</feature>
<evidence type="ECO:0000256" key="3">
    <source>
        <dbReference type="ARBA" id="ARBA00022574"/>
    </source>
</evidence>
<feature type="repeat" description="WD" evidence="6">
    <location>
        <begin position="284"/>
        <end position="305"/>
    </location>
</feature>
<comment type="subcellular location">
    <subcellularLocation>
        <location evidence="1">Nucleus</location>
    </subcellularLocation>
</comment>
<keyword evidence="5" id="KW-0539">Nucleus</keyword>
<dbReference type="Gene3D" id="2.130.10.10">
    <property type="entry name" value="YVTN repeat-like/Quinoprotein amine dehydrogenase"/>
    <property type="match status" value="1"/>
</dbReference>
<name>A0AAD5XPH4_9FUNG</name>
<dbReference type="EMBL" id="JADGJQ010000047">
    <property type="protein sequence ID" value="KAJ3175857.1"/>
    <property type="molecule type" value="Genomic_DNA"/>
</dbReference>
<sequence length="358" mass="38603">MTHRPAANMVSTTLGENPGGEAITKDLLNQFEIGKVFDDNTAPITSIDFHASGEVCVTASADDSLRLYDAVNGTAKTFVWSKKYGCAHARFTHSRSSIIYASTKEDDTIRYHTLHENKYLRYFRGHAARVVDIEMSPNSDAFLSASADGEVRLWDLRTQHCQGLLAARPGSSGARGAPRVAFDQVAKVFCVAVAGVLRLYDVGNYDAGPFSTLEIPTLVSPLPSSSRPPIITAVEFANDGKDILVSTSGEAHYLVDSYAKKGAQAVRAALVGYGNERGMELRAAFSPDAQFTFSGSDDGSVFVWSSGAQFGPLRSGDGDVPAVVRWNPRYMMFATANGNQLAFWSPPAQSNIVPMVVT</sequence>
<keyword evidence="8" id="KW-1185">Reference proteome</keyword>
<keyword evidence="4" id="KW-0677">Repeat</keyword>
<dbReference type="InterPro" id="IPR037867">
    <property type="entry name" value="Swd2/WDR82"/>
</dbReference>
<gene>
    <name evidence="7" type="primary">WDR82</name>
    <name evidence="7" type="ORF">HDU87_005685</name>
</gene>
<dbReference type="Pfam" id="PF00400">
    <property type="entry name" value="WD40"/>
    <property type="match status" value="3"/>
</dbReference>
<comment type="caution">
    <text evidence="7">The sequence shown here is derived from an EMBL/GenBank/DDBJ whole genome shotgun (WGS) entry which is preliminary data.</text>
</comment>
<dbReference type="PROSITE" id="PS50294">
    <property type="entry name" value="WD_REPEATS_REGION"/>
    <property type="match status" value="1"/>
</dbReference>
<dbReference type="GO" id="GO:0048188">
    <property type="term" value="C:Set1C/COMPASS complex"/>
    <property type="evidence" value="ECO:0007669"/>
    <property type="project" value="TreeGrafter"/>
</dbReference>
<dbReference type="GO" id="GO:0016070">
    <property type="term" value="P:RNA metabolic process"/>
    <property type="evidence" value="ECO:0007669"/>
    <property type="project" value="UniProtKB-ARBA"/>
</dbReference>